<gene>
    <name evidence="1" type="ORF">SHKM778_11860</name>
</gene>
<organism evidence="1">
    <name type="scientific">Streptomyces haneummycinicus</name>
    <dbReference type="NCBI Taxonomy" id="3074435"/>
    <lineage>
        <taxon>Bacteria</taxon>
        <taxon>Bacillati</taxon>
        <taxon>Actinomycetota</taxon>
        <taxon>Actinomycetes</taxon>
        <taxon>Kitasatosporales</taxon>
        <taxon>Streptomycetaceae</taxon>
        <taxon>Streptomyces</taxon>
    </lineage>
</organism>
<dbReference type="AlphaFoldDB" id="A0AAT9HBQ1"/>
<accession>A0AAT9HBQ1</accession>
<protein>
    <submittedName>
        <fullName evidence="1">Uncharacterized protein</fullName>
    </submittedName>
</protein>
<name>A0AAT9HBQ1_9ACTN</name>
<reference evidence="1" key="2">
    <citation type="submission" date="2024-07" db="EMBL/GenBank/DDBJ databases">
        <title>Streptomyces haneummycinica sp. nov., a new antibiotic-producing actinobacterium isolated from marine sediment.</title>
        <authorList>
            <person name="Uemura M."/>
            <person name="Hamada M."/>
            <person name="Hirano S."/>
            <person name="Kobayashi K."/>
            <person name="Ohshiro T."/>
            <person name="Kobayashi T."/>
            <person name="Terahara T."/>
        </authorList>
    </citation>
    <scope>NUCLEOTIDE SEQUENCE</scope>
    <source>
        <strain evidence="1">KM77-8</strain>
    </source>
</reference>
<proteinExistence type="predicted"/>
<reference evidence="1" key="1">
    <citation type="submission" date="2024-06" db="EMBL/GenBank/DDBJ databases">
        <authorList>
            <consortium name="consrtm"/>
            <person name="Uemura M."/>
            <person name="Terahara T."/>
        </authorList>
    </citation>
    <scope>NUCLEOTIDE SEQUENCE</scope>
    <source>
        <strain evidence="1">KM77-8</strain>
    </source>
</reference>
<sequence length="59" mass="6518">MNGTGGTSPVPFTVFDAVMDVYDGDGVKTDNEWDELRWIRERTEAPKGCRVEIVEGSSP</sequence>
<evidence type="ECO:0000313" key="1">
    <source>
        <dbReference type="EMBL" id="BFO14798.1"/>
    </source>
</evidence>
<dbReference type="EMBL" id="AP035768">
    <property type="protein sequence ID" value="BFO14798.1"/>
    <property type="molecule type" value="Genomic_DNA"/>
</dbReference>